<dbReference type="AlphaFoldDB" id="A0A4U6WG35"/>
<accession>A0A4U6WG35</accession>
<protein>
    <submittedName>
        <fullName evidence="2">Uncharacterized protein</fullName>
    </submittedName>
</protein>
<evidence type="ECO:0000313" key="3">
    <source>
        <dbReference type="Proteomes" id="UP000298652"/>
    </source>
</evidence>
<dbReference type="Proteomes" id="UP000298652">
    <property type="component" value="Chromosome 1"/>
</dbReference>
<name>A0A4U6WG35_SETVI</name>
<proteinExistence type="predicted"/>
<dbReference type="Gramene" id="TKW40713">
    <property type="protein sequence ID" value="TKW40713"/>
    <property type="gene ID" value="SEVIR_1G263800v2"/>
</dbReference>
<gene>
    <name evidence="2" type="ORF">SEVIR_1G263800v2</name>
</gene>
<evidence type="ECO:0000256" key="1">
    <source>
        <dbReference type="SAM" id="MobiDB-lite"/>
    </source>
</evidence>
<keyword evidence="3" id="KW-1185">Reference proteome</keyword>
<sequence length="187" mass="20982">MVKPYQTVELKMTPKKKLGEVPPFTLFVFFHSSTQNTKVCMCPCYFTKITTFTIGQTTSRHVEAAADVAAPWRPVVRAELRGARGGAHGRVEAQQPRWSTRGMPRPRSWWGLVARAEAASMAELGSACGARGQAEARWHAELGMRVALGQEEDKAVWLCGPWRRERRKKKNGKGKERKNSTPFVSKL</sequence>
<feature type="region of interest" description="Disordered" evidence="1">
    <location>
        <begin position="162"/>
        <end position="187"/>
    </location>
</feature>
<dbReference type="EMBL" id="CM016552">
    <property type="protein sequence ID" value="TKW40713.1"/>
    <property type="molecule type" value="Genomic_DNA"/>
</dbReference>
<evidence type="ECO:0000313" key="2">
    <source>
        <dbReference type="EMBL" id="TKW40713.1"/>
    </source>
</evidence>
<reference evidence="2" key="1">
    <citation type="submission" date="2019-03" db="EMBL/GenBank/DDBJ databases">
        <title>WGS assembly of Setaria viridis.</title>
        <authorList>
            <person name="Huang P."/>
            <person name="Jenkins J."/>
            <person name="Grimwood J."/>
            <person name="Barry K."/>
            <person name="Healey A."/>
            <person name="Mamidi S."/>
            <person name="Sreedasyam A."/>
            <person name="Shu S."/>
            <person name="Feldman M."/>
            <person name="Wu J."/>
            <person name="Yu Y."/>
            <person name="Chen C."/>
            <person name="Johnson J."/>
            <person name="Rokhsar D."/>
            <person name="Baxter I."/>
            <person name="Schmutz J."/>
            <person name="Brutnell T."/>
            <person name="Kellogg E."/>
        </authorList>
    </citation>
    <scope>NUCLEOTIDE SEQUENCE [LARGE SCALE GENOMIC DNA]</scope>
</reference>
<organism evidence="2 3">
    <name type="scientific">Setaria viridis</name>
    <name type="common">Green bristlegrass</name>
    <name type="synonym">Setaria italica subsp. viridis</name>
    <dbReference type="NCBI Taxonomy" id="4556"/>
    <lineage>
        <taxon>Eukaryota</taxon>
        <taxon>Viridiplantae</taxon>
        <taxon>Streptophyta</taxon>
        <taxon>Embryophyta</taxon>
        <taxon>Tracheophyta</taxon>
        <taxon>Spermatophyta</taxon>
        <taxon>Magnoliopsida</taxon>
        <taxon>Liliopsida</taxon>
        <taxon>Poales</taxon>
        <taxon>Poaceae</taxon>
        <taxon>PACMAD clade</taxon>
        <taxon>Panicoideae</taxon>
        <taxon>Panicodae</taxon>
        <taxon>Paniceae</taxon>
        <taxon>Cenchrinae</taxon>
        <taxon>Setaria</taxon>
    </lineage>
</organism>